<dbReference type="GO" id="GO:0005737">
    <property type="term" value="C:cytoplasm"/>
    <property type="evidence" value="ECO:0007669"/>
    <property type="project" value="UniProtKB-SubCell"/>
</dbReference>
<keyword evidence="5" id="KW-0175">Coiled coil</keyword>
<keyword evidence="2" id="KW-0963">Cytoplasm</keyword>
<keyword evidence="8" id="KW-1185">Reference proteome</keyword>
<dbReference type="PANTHER" id="PTHR36438:SF1">
    <property type="entry name" value="IRON-SULFUR CLUSTER REPAIR PROTEIN YTFE"/>
    <property type="match status" value="1"/>
</dbReference>
<dbReference type="SUPFAM" id="SSF140683">
    <property type="entry name" value="SP0561-like"/>
    <property type="match status" value="1"/>
</dbReference>
<dbReference type="EMBL" id="MCIB01000014">
    <property type="protein sequence ID" value="RKD31933.1"/>
    <property type="molecule type" value="Genomic_DNA"/>
</dbReference>
<name>A0A419T3D7_9FIRM</name>
<dbReference type="InterPro" id="IPR012312">
    <property type="entry name" value="Hemerythrin-like"/>
</dbReference>
<evidence type="ECO:0000313" key="7">
    <source>
        <dbReference type="EMBL" id="RKD31933.1"/>
    </source>
</evidence>
<evidence type="ECO:0000256" key="3">
    <source>
        <dbReference type="ARBA" id="ARBA00022723"/>
    </source>
</evidence>
<sequence>MPTLQKKFNIDQKVGEIVAEFPKASEIFMEYGIDFCCGGNRLLKDALEEKNLNKEEVLNRLNKVYEESVNKKIKEVDWRLVKMSDLIDHIIEKHHTFMKKELPSTSKLLNKILKVHYVDSGEVLSKLHKLFNSLKADIEQHLVKEEEVLFPLIKEYEKKPSKELLNKIFKVMNETEDEHNTAGDILKEMRRITNDYKVPETGCKSFELTYEKLESIEADLFSHIHLENNILFERLKEEKDKINK</sequence>
<dbReference type="GO" id="GO:0046872">
    <property type="term" value="F:metal ion binding"/>
    <property type="evidence" value="ECO:0007669"/>
    <property type="project" value="UniProtKB-KW"/>
</dbReference>
<feature type="coiled-coil region" evidence="5">
    <location>
        <begin position="40"/>
        <end position="67"/>
    </location>
</feature>
<organism evidence="7 8">
    <name type="scientific">Thermohalobacter berrensis</name>
    <dbReference type="NCBI Taxonomy" id="99594"/>
    <lineage>
        <taxon>Bacteria</taxon>
        <taxon>Bacillati</taxon>
        <taxon>Bacillota</taxon>
        <taxon>Tissierellia</taxon>
        <taxon>Tissierellales</taxon>
        <taxon>Thermohalobacteraceae</taxon>
        <taxon>Thermohalobacter</taxon>
    </lineage>
</organism>
<dbReference type="PANTHER" id="PTHR36438">
    <property type="entry name" value="IRON-SULFUR CLUSTER REPAIR PROTEIN YTFE"/>
    <property type="match status" value="1"/>
</dbReference>
<comment type="subcellular location">
    <subcellularLocation>
        <location evidence="1">Cytoplasm</location>
    </subcellularLocation>
</comment>
<proteinExistence type="predicted"/>
<dbReference type="OrthoDB" id="9797132at2"/>
<dbReference type="Gene3D" id="1.10.3910.10">
    <property type="entry name" value="SP0561-like"/>
    <property type="match status" value="1"/>
</dbReference>
<evidence type="ECO:0000256" key="1">
    <source>
        <dbReference type="ARBA" id="ARBA00004496"/>
    </source>
</evidence>
<dbReference type="AlphaFoldDB" id="A0A419T3D7"/>
<dbReference type="Gene3D" id="1.20.120.520">
    <property type="entry name" value="nmb1532 protein domain like"/>
    <property type="match status" value="1"/>
</dbReference>
<dbReference type="Proteomes" id="UP000284177">
    <property type="component" value="Unassembled WGS sequence"/>
</dbReference>
<evidence type="ECO:0000259" key="6">
    <source>
        <dbReference type="Pfam" id="PF01814"/>
    </source>
</evidence>
<keyword evidence="4" id="KW-0408">Iron</keyword>
<feature type="domain" description="Hemerythrin-like" evidence="6">
    <location>
        <begin position="87"/>
        <end position="235"/>
    </location>
</feature>
<dbReference type="InterPro" id="IPR019903">
    <property type="entry name" value="RIC_family"/>
</dbReference>
<evidence type="ECO:0000256" key="5">
    <source>
        <dbReference type="SAM" id="Coils"/>
    </source>
</evidence>
<gene>
    <name evidence="7" type="ORF">BET03_11675</name>
</gene>
<dbReference type="Pfam" id="PF04405">
    <property type="entry name" value="ScdA_N"/>
    <property type="match status" value="1"/>
</dbReference>
<dbReference type="Pfam" id="PF01814">
    <property type="entry name" value="Hemerythrin"/>
    <property type="match status" value="1"/>
</dbReference>
<protein>
    <submittedName>
        <fullName evidence="7">Iron-sulfur cluster repair di-iron protein</fullName>
    </submittedName>
</protein>
<dbReference type="RefSeq" id="WP_120169005.1">
    <property type="nucleotide sequence ID" value="NZ_MCIB01000014.1"/>
</dbReference>
<dbReference type="SUPFAM" id="SSF58113">
    <property type="entry name" value="Apolipoprotein A-I"/>
    <property type="match status" value="1"/>
</dbReference>
<keyword evidence="3" id="KW-0479">Metal-binding</keyword>
<dbReference type="InterPro" id="IPR038062">
    <property type="entry name" value="ScdA-like_N_sf"/>
</dbReference>
<evidence type="ECO:0000256" key="2">
    <source>
        <dbReference type="ARBA" id="ARBA00022490"/>
    </source>
</evidence>
<evidence type="ECO:0000313" key="8">
    <source>
        <dbReference type="Proteomes" id="UP000284177"/>
    </source>
</evidence>
<comment type="caution">
    <text evidence="7">The sequence shown here is derived from an EMBL/GenBank/DDBJ whole genome shotgun (WGS) entry which is preliminary data.</text>
</comment>
<dbReference type="NCBIfam" id="TIGR03652">
    <property type="entry name" value="FeS_repair_RIC"/>
    <property type="match status" value="1"/>
</dbReference>
<reference evidence="7 8" key="1">
    <citation type="submission" date="2016-08" db="EMBL/GenBank/DDBJ databases">
        <title>Novel Firmicutes and Novel Genomes.</title>
        <authorList>
            <person name="Poppleton D.I."/>
            <person name="Gribaldo S."/>
        </authorList>
    </citation>
    <scope>NUCLEOTIDE SEQUENCE [LARGE SCALE GENOMIC DNA]</scope>
    <source>
        <strain evidence="7 8">CTT3</strain>
    </source>
</reference>
<accession>A0A419T3D7</accession>
<evidence type="ECO:0000256" key="4">
    <source>
        <dbReference type="ARBA" id="ARBA00023004"/>
    </source>
</evidence>